<dbReference type="HOGENOM" id="CLU_017584_5_5_11"/>
<evidence type="ECO:0000256" key="3">
    <source>
        <dbReference type="ARBA" id="ARBA00023163"/>
    </source>
</evidence>
<evidence type="ECO:0000256" key="1">
    <source>
        <dbReference type="ARBA" id="ARBA00023015"/>
    </source>
</evidence>
<dbReference type="InterPro" id="IPR008920">
    <property type="entry name" value="TF_FadR/GntR_C"/>
</dbReference>
<dbReference type="PANTHER" id="PTHR43537">
    <property type="entry name" value="TRANSCRIPTIONAL REGULATOR, GNTR FAMILY"/>
    <property type="match status" value="1"/>
</dbReference>
<dbReference type="Gene3D" id="1.20.120.530">
    <property type="entry name" value="GntR ligand-binding domain-like"/>
    <property type="match status" value="1"/>
</dbReference>
<reference evidence="5 6" key="1">
    <citation type="submission" date="2006-06" db="EMBL/GenBank/DDBJ databases">
        <title>Complete sequence of Rubrobacter xylanophilus DSM 9941.</title>
        <authorList>
            <consortium name="US DOE Joint Genome Institute"/>
            <person name="Copeland A."/>
            <person name="Lucas S."/>
            <person name="Lapidus A."/>
            <person name="Barry K."/>
            <person name="Detter J.C."/>
            <person name="Glavina del Rio T."/>
            <person name="Hammon N."/>
            <person name="Israni S."/>
            <person name="Dalin E."/>
            <person name="Tice H."/>
            <person name="Pitluck S."/>
            <person name="Munk A.C."/>
            <person name="Brettin T."/>
            <person name="Bruce D."/>
            <person name="Han C."/>
            <person name="Tapia R."/>
            <person name="Gilna P."/>
            <person name="Schmutz J."/>
            <person name="Larimer F."/>
            <person name="Land M."/>
            <person name="Hauser L."/>
            <person name="Kyrpides N."/>
            <person name="Lykidis A."/>
            <person name="da Costa M.S."/>
            <person name="Rainey F.A."/>
            <person name="Empadinhas N."/>
            <person name="Jolivet E."/>
            <person name="Battista J.R."/>
            <person name="Richardson P."/>
        </authorList>
    </citation>
    <scope>NUCLEOTIDE SEQUENCE [LARGE SCALE GENOMIC DNA]</scope>
    <source>
        <strain evidence="6">DSM 9941 / NBRC 16129 / PRD-1</strain>
    </source>
</reference>
<name>Q1AVB8_RUBXD</name>
<evidence type="ECO:0000313" key="5">
    <source>
        <dbReference type="EMBL" id="ABG04660.1"/>
    </source>
</evidence>
<dbReference type="STRING" id="266117.Rxyl_1700"/>
<feature type="domain" description="GntR C-terminal" evidence="4">
    <location>
        <begin position="21"/>
        <end position="150"/>
    </location>
</feature>
<evidence type="ECO:0000259" key="4">
    <source>
        <dbReference type="SMART" id="SM00895"/>
    </source>
</evidence>
<dbReference type="InterPro" id="IPR011711">
    <property type="entry name" value="GntR_C"/>
</dbReference>
<keyword evidence="2" id="KW-0238">DNA-binding</keyword>
<keyword evidence="6" id="KW-1185">Reference proteome</keyword>
<accession>Q1AVB8</accession>
<organism evidence="5 6">
    <name type="scientific">Rubrobacter xylanophilus (strain DSM 9941 / JCM 11954 / NBRC 16129 / PRD-1)</name>
    <dbReference type="NCBI Taxonomy" id="266117"/>
    <lineage>
        <taxon>Bacteria</taxon>
        <taxon>Bacillati</taxon>
        <taxon>Actinomycetota</taxon>
        <taxon>Rubrobacteria</taxon>
        <taxon>Rubrobacterales</taxon>
        <taxon>Rubrobacteraceae</taxon>
        <taxon>Rubrobacter</taxon>
    </lineage>
</organism>
<dbReference type="SMART" id="SM00895">
    <property type="entry name" value="FCD"/>
    <property type="match status" value="1"/>
</dbReference>
<dbReference type="PANTHER" id="PTHR43537:SF24">
    <property type="entry name" value="GLUCONATE OPERON TRANSCRIPTIONAL REPRESSOR"/>
    <property type="match status" value="1"/>
</dbReference>
<protein>
    <submittedName>
        <fullName evidence="5">GntR-like protein</fullName>
    </submittedName>
</protein>
<dbReference type="Proteomes" id="UP000006637">
    <property type="component" value="Chromosome"/>
</dbReference>
<evidence type="ECO:0000313" key="6">
    <source>
        <dbReference type="Proteomes" id="UP000006637"/>
    </source>
</evidence>
<dbReference type="KEGG" id="rxy:Rxyl_1700"/>
<dbReference type="GO" id="GO:0003677">
    <property type="term" value="F:DNA binding"/>
    <property type="evidence" value="ECO:0007669"/>
    <property type="project" value="UniProtKB-KW"/>
</dbReference>
<gene>
    <name evidence="5" type="ordered locus">Rxyl_1700</name>
</gene>
<dbReference type="PhylomeDB" id="Q1AVB8"/>
<keyword evidence="3" id="KW-0804">Transcription</keyword>
<sequence>MEIIPNKGAMVCSFSIDDVWDIYDLRAVLEGYAARRAASKISSNELQYLEKLAGEMERIIGVFSDHEEETRKLVSLNNEFHGTIVVASRNRRLERLVQSTVQLPLVFKAFFWYGPHERMISNHYHRQILKALRSGEAERAEILMREHVYEGRDFVIQALREEAR</sequence>
<dbReference type="AlphaFoldDB" id="Q1AVB8"/>
<dbReference type="eggNOG" id="COG1802">
    <property type="taxonomic scope" value="Bacteria"/>
</dbReference>
<keyword evidence="1" id="KW-0805">Transcription regulation</keyword>
<dbReference type="EMBL" id="CP000386">
    <property type="protein sequence ID" value="ABG04660.1"/>
    <property type="molecule type" value="Genomic_DNA"/>
</dbReference>
<proteinExistence type="predicted"/>
<dbReference type="Pfam" id="PF07729">
    <property type="entry name" value="FCD"/>
    <property type="match status" value="1"/>
</dbReference>
<evidence type="ECO:0000256" key="2">
    <source>
        <dbReference type="ARBA" id="ARBA00023125"/>
    </source>
</evidence>
<dbReference type="SUPFAM" id="SSF48008">
    <property type="entry name" value="GntR ligand-binding domain-like"/>
    <property type="match status" value="1"/>
</dbReference>